<feature type="region of interest" description="Disordered" evidence="1">
    <location>
        <begin position="1"/>
        <end position="62"/>
    </location>
</feature>
<feature type="compositionally biased region" description="Basic and acidic residues" evidence="1">
    <location>
        <begin position="1"/>
        <end position="19"/>
    </location>
</feature>
<feature type="compositionally biased region" description="Basic and acidic residues" evidence="1">
    <location>
        <begin position="27"/>
        <end position="46"/>
    </location>
</feature>
<organism evidence="2 3">
    <name type="scientific">Paracoccus siganidrum</name>
    <dbReference type="NCBI Taxonomy" id="1276757"/>
    <lineage>
        <taxon>Bacteria</taxon>
        <taxon>Pseudomonadati</taxon>
        <taxon>Pseudomonadota</taxon>
        <taxon>Alphaproteobacteria</taxon>
        <taxon>Rhodobacterales</taxon>
        <taxon>Paracoccaceae</taxon>
        <taxon>Paracoccus</taxon>
    </lineage>
</organism>
<protein>
    <submittedName>
        <fullName evidence="2">Uncharacterized protein</fullName>
    </submittedName>
</protein>
<proteinExistence type="predicted"/>
<dbReference type="Proteomes" id="UP000283587">
    <property type="component" value="Unassembled WGS sequence"/>
</dbReference>
<gene>
    <name evidence="2" type="ORF">D3P05_01325</name>
</gene>
<keyword evidence="3" id="KW-1185">Reference proteome</keyword>
<reference evidence="3" key="1">
    <citation type="submission" date="2018-09" db="EMBL/GenBank/DDBJ databases">
        <title>Paracoccus onubensis nov. sp. a moderate halophilic bacterium isolated from Gruta de las Maravillas (Aracena, Spain).</title>
        <authorList>
            <person name="Jurado V."/>
            <person name="Gutierrez-Patricio S."/>
            <person name="Gonzalez-Pimentel J.L."/>
            <person name="Miller A.Z."/>
            <person name="Laiz L."/>
            <person name="Saiz-Jimenez C."/>
        </authorList>
    </citation>
    <scope>NUCLEOTIDE SEQUENCE [LARGE SCALE GENOMIC DNA]</scope>
    <source>
        <strain evidence="3">DSM 26381</strain>
    </source>
</reference>
<sequence>MIGKKTREQQRRIIEKRVDTTNAGADFDPRPDLKSSDRREAGKEDATPQGRAQPRKPPDDAG</sequence>
<dbReference type="EMBL" id="QZEW01000004">
    <property type="protein sequence ID" value="RJL21538.1"/>
    <property type="molecule type" value="Genomic_DNA"/>
</dbReference>
<accession>A0A419AC52</accession>
<dbReference type="RefSeq" id="WP_119896387.1">
    <property type="nucleotide sequence ID" value="NZ_QNRC01000021.1"/>
</dbReference>
<evidence type="ECO:0000313" key="2">
    <source>
        <dbReference type="EMBL" id="RJL21538.1"/>
    </source>
</evidence>
<comment type="caution">
    <text evidence="2">The sequence shown here is derived from an EMBL/GenBank/DDBJ whole genome shotgun (WGS) entry which is preliminary data.</text>
</comment>
<evidence type="ECO:0000256" key="1">
    <source>
        <dbReference type="SAM" id="MobiDB-lite"/>
    </source>
</evidence>
<name>A0A419AC52_9RHOB</name>
<dbReference type="OrthoDB" id="7950817at2"/>
<dbReference type="AlphaFoldDB" id="A0A419AC52"/>
<evidence type="ECO:0000313" key="3">
    <source>
        <dbReference type="Proteomes" id="UP000283587"/>
    </source>
</evidence>